<dbReference type="SUPFAM" id="SSF53448">
    <property type="entry name" value="Nucleotide-diphospho-sugar transferases"/>
    <property type="match status" value="1"/>
</dbReference>
<dbReference type="GO" id="GO:0006493">
    <property type="term" value="P:protein O-linked glycosylation"/>
    <property type="evidence" value="ECO:0007669"/>
    <property type="project" value="TreeGrafter"/>
</dbReference>
<dbReference type="PIRSF" id="PIRSF018153">
    <property type="entry name" value="Glyco_trans_15"/>
    <property type="match status" value="1"/>
</dbReference>
<dbReference type="GO" id="GO:0000032">
    <property type="term" value="P:cell wall mannoprotein biosynthetic process"/>
    <property type="evidence" value="ECO:0007669"/>
    <property type="project" value="TreeGrafter"/>
</dbReference>
<evidence type="ECO:0000256" key="4">
    <source>
        <dbReference type="ARBA" id="ARBA00022679"/>
    </source>
</evidence>
<dbReference type="EMBL" id="CAIF01000259">
    <property type="protein sequence ID" value="CCH46658.1"/>
    <property type="molecule type" value="Genomic_DNA"/>
</dbReference>
<dbReference type="HOGENOM" id="CLU_024327_4_1_1"/>
<comment type="similarity">
    <text evidence="2">Belongs to the glycosyltransferase 15 family.</text>
</comment>
<dbReference type="EC" id="2.4.1.131" evidence="7"/>
<gene>
    <name evidence="7" type="ORF">BN7_6253</name>
</gene>
<evidence type="ECO:0000256" key="6">
    <source>
        <dbReference type="PIRSR" id="PIRSR018153-1"/>
    </source>
</evidence>
<feature type="active site" description="Nucleophile" evidence="6">
    <location>
        <position position="264"/>
    </location>
</feature>
<keyword evidence="3 7" id="KW-0328">Glycosyltransferase</keyword>
<keyword evidence="5" id="KW-0735">Signal-anchor</keyword>
<dbReference type="InterPro" id="IPR029044">
    <property type="entry name" value="Nucleotide-diphossugar_trans"/>
</dbReference>
<keyword evidence="5" id="KW-0812">Transmembrane</keyword>
<proteinExistence type="inferred from homology"/>
<dbReference type="InParanoid" id="K0KZS7"/>
<accession>K0KZS7</accession>
<dbReference type="AlphaFoldDB" id="K0KZS7"/>
<reference evidence="7 8" key="1">
    <citation type="journal article" date="2012" name="Eukaryot. Cell">
        <title>Draft genome sequence of Wickerhamomyces ciferrii NRRL Y-1031 F-60-10.</title>
        <authorList>
            <person name="Schneider J."/>
            <person name="Andrea H."/>
            <person name="Blom J."/>
            <person name="Jaenicke S."/>
            <person name="Ruckert C."/>
            <person name="Schorsch C."/>
            <person name="Szczepanowski R."/>
            <person name="Farwick M."/>
            <person name="Goesmann A."/>
            <person name="Puhler A."/>
            <person name="Schaffer S."/>
            <person name="Tauch A."/>
            <person name="Kohler T."/>
            <person name="Brinkrolf K."/>
        </authorList>
    </citation>
    <scope>NUCLEOTIDE SEQUENCE [LARGE SCALE GENOMIC DNA]</scope>
    <source>
        <strain evidence="8">ATCC 14091 / BCRC 22168 / CBS 111 / JCM 3599 / NBRC 0793 / NRRL Y-1031 F-60-10</strain>
    </source>
</reference>
<dbReference type="GO" id="GO:0005794">
    <property type="term" value="C:Golgi apparatus"/>
    <property type="evidence" value="ECO:0007669"/>
    <property type="project" value="TreeGrafter"/>
</dbReference>
<evidence type="ECO:0000256" key="1">
    <source>
        <dbReference type="ARBA" id="ARBA00004606"/>
    </source>
</evidence>
<evidence type="ECO:0000256" key="3">
    <source>
        <dbReference type="ARBA" id="ARBA00022676"/>
    </source>
</evidence>
<dbReference type="GO" id="GO:0006487">
    <property type="term" value="P:protein N-linked glycosylation"/>
    <property type="evidence" value="ECO:0007669"/>
    <property type="project" value="TreeGrafter"/>
</dbReference>
<evidence type="ECO:0000313" key="8">
    <source>
        <dbReference type="Proteomes" id="UP000009328"/>
    </source>
</evidence>
<dbReference type="GO" id="GO:0016020">
    <property type="term" value="C:membrane"/>
    <property type="evidence" value="ECO:0007669"/>
    <property type="project" value="UniProtKB-SubCell"/>
</dbReference>
<dbReference type="eggNOG" id="KOG4472">
    <property type="taxonomic scope" value="Eukaryota"/>
</dbReference>
<keyword evidence="8" id="KW-1185">Reference proteome</keyword>
<dbReference type="FunFam" id="3.90.550.10:FF:000051">
    <property type="entry name" value="Alpha-1,2-mannosyltransferase (Ktr4)"/>
    <property type="match status" value="1"/>
</dbReference>
<sequence>MITKKQYQHVLELQNQLDNSKYDINNDLRTNKPDGDQVNKIIYKDPKDLKNDYQRANATFFTLARNDDLFNLAATVRSVEDRFNHQFHYDWVFFNNEPFSQEFQRQINNLCSGNVKFEIIPKEFWAYPYWVDKDKAKQVRIDSRSKMPYGASENYRFMCRFFSGFYHKLEVLQKYDYAWRAEPETTLHCDINYDVFKFMINNDKHYGFTISVYEFPNTVTSLWKTVTKFIEMYPQFINPNNLLGFVSGDEGRTYNLCHFWTNFEIVDLNFLRSEAYETYFNFLDQSNGFFYERWGDAPVHSIAVSLFLSKDQVHYFNDIGYYHKPMSNCPIDDNLWKENNCLCDQKQDVTFRPFSCTDKYYELTKTNKPEKWREHAGPMEMKGNQRE</sequence>
<dbReference type="Pfam" id="PF01793">
    <property type="entry name" value="Glyco_transf_15"/>
    <property type="match status" value="1"/>
</dbReference>
<evidence type="ECO:0000256" key="5">
    <source>
        <dbReference type="ARBA" id="ARBA00022968"/>
    </source>
</evidence>
<name>K0KZS7_WICCF</name>
<keyword evidence="4 7" id="KW-0808">Transferase</keyword>
<dbReference type="InterPro" id="IPR002685">
    <property type="entry name" value="Glyco_trans_15"/>
</dbReference>
<dbReference type="Gene3D" id="3.90.550.10">
    <property type="entry name" value="Spore Coat Polysaccharide Biosynthesis Protein SpsA, Chain A"/>
    <property type="match status" value="1"/>
</dbReference>
<dbReference type="PANTHER" id="PTHR31121">
    <property type="entry name" value="ALPHA-1,2 MANNOSYLTRANSFERASE KTR1"/>
    <property type="match status" value="1"/>
</dbReference>
<comment type="caution">
    <text evidence="7">The sequence shown here is derived from an EMBL/GenBank/DDBJ whole genome shotgun (WGS) entry which is preliminary data.</text>
</comment>
<dbReference type="PANTHER" id="PTHR31121:SF6">
    <property type="entry name" value="ALPHA-1,2 MANNOSYLTRANSFERASE KTR1"/>
    <property type="match status" value="1"/>
</dbReference>
<protein>
    <submittedName>
        <fullName evidence="7">Alpha-1,2 mannosyltransferase KTR1</fullName>
        <ecNumber evidence="7">2.4.1.131</ecNumber>
    </submittedName>
</protein>
<dbReference type="Proteomes" id="UP000009328">
    <property type="component" value="Unassembled WGS sequence"/>
</dbReference>
<organism evidence="7 8">
    <name type="scientific">Wickerhamomyces ciferrii (strain ATCC 14091 / BCRC 22168 / CBS 111 / JCM 3599 / NBRC 0793 / NRRL Y-1031 F-60-10)</name>
    <name type="common">Yeast</name>
    <name type="synonym">Pichia ciferrii</name>
    <dbReference type="NCBI Taxonomy" id="1206466"/>
    <lineage>
        <taxon>Eukaryota</taxon>
        <taxon>Fungi</taxon>
        <taxon>Dikarya</taxon>
        <taxon>Ascomycota</taxon>
        <taxon>Saccharomycotina</taxon>
        <taxon>Saccharomycetes</taxon>
        <taxon>Phaffomycetales</taxon>
        <taxon>Wickerhamomycetaceae</taxon>
        <taxon>Wickerhamomyces</taxon>
    </lineage>
</organism>
<dbReference type="GO" id="GO:0004377">
    <property type="term" value="F:GDP-Man:Man(3)GlcNAc(2)-PP-Dol alpha-1,2-mannosyltransferase activity"/>
    <property type="evidence" value="ECO:0007669"/>
    <property type="project" value="UniProtKB-EC"/>
</dbReference>
<comment type="subcellular location">
    <subcellularLocation>
        <location evidence="1">Membrane</location>
        <topology evidence="1">Single-pass type II membrane protein</topology>
    </subcellularLocation>
</comment>
<evidence type="ECO:0000313" key="7">
    <source>
        <dbReference type="EMBL" id="CCH46658.1"/>
    </source>
</evidence>
<dbReference type="STRING" id="1206466.K0KZS7"/>
<evidence type="ECO:0000256" key="2">
    <source>
        <dbReference type="ARBA" id="ARBA00007677"/>
    </source>
</evidence>